<accession>A0ABR3J8F5</accession>
<feature type="region of interest" description="Disordered" evidence="1">
    <location>
        <begin position="26"/>
        <end position="130"/>
    </location>
</feature>
<name>A0ABR3J8F5_9AGAR</name>
<reference evidence="4" key="1">
    <citation type="submission" date="2024-06" db="EMBL/GenBank/DDBJ databases">
        <title>Multi-omics analyses provide insights into the biosynthesis of the anticancer antibiotic pleurotin in Hohenbuehelia grisea.</title>
        <authorList>
            <person name="Weaver J.A."/>
            <person name="Alberti F."/>
        </authorList>
    </citation>
    <scope>NUCLEOTIDE SEQUENCE [LARGE SCALE GENOMIC DNA]</scope>
    <source>
        <strain evidence="4">T-177</strain>
    </source>
</reference>
<feature type="region of interest" description="Disordered" evidence="1">
    <location>
        <begin position="206"/>
        <end position="255"/>
    </location>
</feature>
<sequence>MANLNVLSEYTRQAFTRDANSLGQEVFSKCKPPSSSSSSAPHQTSSDSGVTALAASSPAPPSPLTSGTSLSLSSETVTSPPGAVSSSSGAVPSSSTEPASSSTSGPSPSSSLITAPLSSPEIATSSSSHRTTGKIAGIVVGIVVASLSLVAIIVWLVHRQRQQTLKLHGKDMASISGLENIGTRSSDAVVPFAVGAPTEYTIASEYPSGTPDPSTYGSYEPLRAQSQQRKHVVNPTPITRDETLDELLDTPPAYS</sequence>
<keyword evidence="2" id="KW-0472">Membrane</keyword>
<gene>
    <name evidence="3" type="ORF">HGRIS_008435</name>
</gene>
<evidence type="ECO:0000313" key="3">
    <source>
        <dbReference type="EMBL" id="KAL0951763.1"/>
    </source>
</evidence>
<feature type="compositionally biased region" description="Low complexity" evidence="1">
    <location>
        <begin position="32"/>
        <end position="57"/>
    </location>
</feature>
<feature type="compositionally biased region" description="Low complexity" evidence="1">
    <location>
        <begin position="64"/>
        <end position="111"/>
    </location>
</feature>
<keyword evidence="4" id="KW-1185">Reference proteome</keyword>
<evidence type="ECO:0000313" key="4">
    <source>
        <dbReference type="Proteomes" id="UP001556367"/>
    </source>
</evidence>
<keyword evidence="2" id="KW-1133">Transmembrane helix</keyword>
<proteinExistence type="predicted"/>
<protein>
    <submittedName>
        <fullName evidence="3">Uncharacterized protein</fullName>
    </submittedName>
</protein>
<feature type="compositionally biased region" description="Polar residues" evidence="1">
    <location>
        <begin position="112"/>
        <end position="130"/>
    </location>
</feature>
<organism evidence="3 4">
    <name type="scientific">Hohenbuehelia grisea</name>
    <dbReference type="NCBI Taxonomy" id="104357"/>
    <lineage>
        <taxon>Eukaryota</taxon>
        <taxon>Fungi</taxon>
        <taxon>Dikarya</taxon>
        <taxon>Basidiomycota</taxon>
        <taxon>Agaricomycotina</taxon>
        <taxon>Agaricomycetes</taxon>
        <taxon>Agaricomycetidae</taxon>
        <taxon>Agaricales</taxon>
        <taxon>Pleurotineae</taxon>
        <taxon>Pleurotaceae</taxon>
        <taxon>Hohenbuehelia</taxon>
    </lineage>
</organism>
<comment type="caution">
    <text evidence="3">The sequence shown here is derived from an EMBL/GenBank/DDBJ whole genome shotgun (WGS) entry which is preliminary data.</text>
</comment>
<keyword evidence="2" id="KW-0812">Transmembrane</keyword>
<evidence type="ECO:0000256" key="2">
    <source>
        <dbReference type="SAM" id="Phobius"/>
    </source>
</evidence>
<dbReference type="EMBL" id="JASNQZ010000011">
    <property type="protein sequence ID" value="KAL0951763.1"/>
    <property type="molecule type" value="Genomic_DNA"/>
</dbReference>
<feature type="transmembrane region" description="Helical" evidence="2">
    <location>
        <begin position="135"/>
        <end position="157"/>
    </location>
</feature>
<evidence type="ECO:0000256" key="1">
    <source>
        <dbReference type="SAM" id="MobiDB-lite"/>
    </source>
</evidence>
<dbReference type="Proteomes" id="UP001556367">
    <property type="component" value="Unassembled WGS sequence"/>
</dbReference>